<evidence type="ECO:0000313" key="3">
    <source>
        <dbReference type="EMBL" id="KAF1929544.1"/>
    </source>
</evidence>
<evidence type="ECO:0000313" key="4">
    <source>
        <dbReference type="Proteomes" id="UP000800082"/>
    </source>
</evidence>
<dbReference type="AlphaFoldDB" id="A0A6A5RR77"/>
<evidence type="ECO:0008006" key="5">
    <source>
        <dbReference type="Google" id="ProtNLM"/>
    </source>
</evidence>
<feature type="chain" id="PRO_5025398013" description="Secreted protein" evidence="2">
    <location>
        <begin position="18"/>
        <end position="121"/>
    </location>
</feature>
<sequence>MWRAPLWELGICTCSLARLEKACEAKSNSHACICTTQRSLPRGDSHHAFALSLLHVAPMPVCRVTRETYNSRSSEMRTNRPAPLGRPCSLSSRRSSCSVIESRSGNDHDNCKVELGQLQSA</sequence>
<dbReference type="OrthoDB" id="10621666at2759"/>
<protein>
    <recommendedName>
        <fullName evidence="5">Secreted protein</fullName>
    </recommendedName>
</protein>
<organism evidence="3 4">
    <name type="scientific">Didymella exigua CBS 183.55</name>
    <dbReference type="NCBI Taxonomy" id="1150837"/>
    <lineage>
        <taxon>Eukaryota</taxon>
        <taxon>Fungi</taxon>
        <taxon>Dikarya</taxon>
        <taxon>Ascomycota</taxon>
        <taxon>Pezizomycotina</taxon>
        <taxon>Dothideomycetes</taxon>
        <taxon>Pleosporomycetidae</taxon>
        <taxon>Pleosporales</taxon>
        <taxon>Pleosporineae</taxon>
        <taxon>Didymellaceae</taxon>
        <taxon>Didymella</taxon>
    </lineage>
</organism>
<accession>A0A6A5RR77</accession>
<feature type="region of interest" description="Disordered" evidence="1">
    <location>
        <begin position="70"/>
        <end position="92"/>
    </location>
</feature>
<proteinExistence type="predicted"/>
<feature type="signal peptide" evidence="2">
    <location>
        <begin position="1"/>
        <end position="17"/>
    </location>
</feature>
<keyword evidence="2" id="KW-0732">Signal</keyword>
<dbReference type="EMBL" id="ML978965">
    <property type="protein sequence ID" value="KAF1929544.1"/>
    <property type="molecule type" value="Genomic_DNA"/>
</dbReference>
<name>A0A6A5RR77_9PLEO</name>
<dbReference type="RefSeq" id="XP_033449792.1">
    <property type="nucleotide sequence ID" value="XM_033587310.1"/>
</dbReference>
<evidence type="ECO:0000256" key="2">
    <source>
        <dbReference type="SAM" id="SignalP"/>
    </source>
</evidence>
<evidence type="ECO:0000256" key="1">
    <source>
        <dbReference type="SAM" id="MobiDB-lite"/>
    </source>
</evidence>
<keyword evidence="4" id="KW-1185">Reference proteome</keyword>
<gene>
    <name evidence="3" type="ORF">M421DRAFT_123494</name>
</gene>
<dbReference type="Proteomes" id="UP000800082">
    <property type="component" value="Unassembled WGS sequence"/>
</dbReference>
<reference evidence="3" key="1">
    <citation type="journal article" date="2020" name="Stud. Mycol.">
        <title>101 Dothideomycetes genomes: a test case for predicting lifestyles and emergence of pathogens.</title>
        <authorList>
            <person name="Haridas S."/>
            <person name="Albert R."/>
            <person name="Binder M."/>
            <person name="Bloem J."/>
            <person name="Labutti K."/>
            <person name="Salamov A."/>
            <person name="Andreopoulos B."/>
            <person name="Baker S."/>
            <person name="Barry K."/>
            <person name="Bills G."/>
            <person name="Bluhm B."/>
            <person name="Cannon C."/>
            <person name="Castanera R."/>
            <person name="Culley D."/>
            <person name="Daum C."/>
            <person name="Ezra D."/>
            <person name="Gonzalez J."/>
            <person name="Henrissat B."/>
            <person name="Kuo A."/>
            <person name="Liang C."/>
            <person name="Lipzen A."/>
            <person name="Lutzoni F."/>
            <person name="Magnuson J."/>
            <person name="Mondo S."/>
            <person name="Nolan M."/>
            <person name="Ohm R."/>
            <person name="Pangilinan J."/>
            <person name="Park H.-J."/>
            <person name="Ramirez L."/>
            <person name="Alfaro M."/>
            <person name="Sun H."/>
            <person name="Tritt A."/>
            <person name="Yoshinaga Y."/>
            <person name="Zwiers L.-H."/>
            <person name="Turgeon B."/>
            <person name="Goodwin S."/>
            <person name="Spatafora J."/>
            <person name="Crous P."/>
            <person name="Grigoriev I."/>
        </authorList>
    </citation>
    <scope>NUCLEOTIDE SEQUENCE</scope>
    <source>
        <strain evidence="3">CBS 183.55</strain>
    </source>
</reference>
<dbReference type="GeneID" id="54344956"/>